<feature type="coiled-coil region" evidence="1">
    <location>
        <begin position="11"/>
        <end position="41"/>
    </location>
</feature>
<gene>
    <name evidence="2" type="ORF">GMARGA_LOCUS32798</name>
</gene>
<comment type="caution">
    <text evidence="2">The sequence shown here is derived from an EMBL/GenBank/DDBJ whole genome shotgun (WGS) entry which is preliminary data.</text>
</comment>
<protein>
    <submittedName>
        <fullName evidence="2">45282_t:CDS:1</fullName>
    </submittedName>
</protein>
<feature type="non-terminal residue" evidence="2">
    <location>
        <position position="46"/>
    </location>
</feature>
<proteinExistence type="predicted"/>
<evidence type="ECO:0000313" key="3">
    <source>
        <dbReference type="Proteomes" id="UP000789901"/>
    </source>
</evidence>
<evidence type="ECO:0000256" key="1">
    <source>
        <dbReference type="SAM" id="Coils"/>
    </source>
</evidence>
<name>A0ABN7WMG8_GIGMA</name>
<keyword evidence="3" id="KW-1185">Reference proteome</keyword>
<dbReference type="EMBL" id="CAJVQB010052514">
    <property type="protein sequence ID" value="CAG8835937.1"/>
    <property type="molecule type" value="Genomic_DNA"/>
</dbReference>
<keyword evidence="1" id="KW-0175">Coiled coil</keyword>
<dbReference type="Proteomes" id="UP000789901">
    <property type="component" value="Unassembled WGS sequence"/>
</dbReference>
<accession>A0ABN7WMG8</accession>
<sequence length="46" mass="5289">MTTSSASSNTITQSQERYEAAENKIIELQEKFNEQKKLNEQSLLIN</sequence>
<organism evidence="2 3">
    <name type="scientific">Gigaspora margarita</name>
    <dbReference type="NCBI Taxonomy" id="4874"/>
    <lineage>
        <taxon>Eukaryota</taxon>
        <taxon>Fungi</taxon>
        <taxon>Fungi incertae sedis</taxon>
        <taxon>Mucoromycota</taxon>
        <taxon>Glomeromycotina</taxon>
        <taxon>Glomeromycetes</taxon>
        <taxon>Diversisporales</taxon>
        <taxon>Gigasporaceae</taxon>
        <taxon>Gigaspora</taxon>
    </lineage>
</organism>
<evidence type="ECO:0000313" key="2">
    <source>
        <dbReference type="EMBL" id="CAG8835937.1"/>
    </source>
</evidence>
<reference evidence="2 3" key="1">
    <citation type="submission" date="2021-06" db="EMBL/GenBank/DDBJ databases">
        <authorList>
            <person name="Kallberg Y."/>
            <person name="Tangrot J."/>
            <person name="Rosling A."/>
        </authorList>
    </citation>
    <scope>NUCLEOTIDE SEQUENCE [LARGE SCALE GENOMIC DNA]</scope>
    <source>
        <strain evidence="2 3">120-4 pot B 10/14</strain>
    </source>
</reference>